<name>A0ABP8QGF3_9BACT</name>
<accession>A0ABP8QGF3</accession>
<comment type="caution">
    <text evidence="1">The sequence shown here is derived from an EMBL/GenBank/DDBJ whole genome shotgun (WGS) entry which is preliminary data.</text>
</comment>
<keyword evidence="2" id="KW-1185">Reference proteome</keyword>
<evidence type="ECO:0008006" key="3">
    <source>
        <dbReference type="Google" id="ProtNLM"/>
    </source>
</evidence>
<evidence type="ECO:0000313" key="1">
    <source>
        <dbReference type="EMBL" id="GAA4501633.1"/>
    </source>
</evidence>
<sequence>MLTELPELLLAAVLDLPSGQLLATYAAERTYQPSLLAPSVAAVVQQAYLLSHGQADEEPVEVLLTLASQLHLVRLWPGGRQALFLAVASHDTNLALLRQLAQQAVQLL</sequence>
<organism evidence="1 2">
    <name type="scientific">Hymenobacter ginsengisoli</name>
    <dbReference type="NCBI Taxonomy" id="1051626"/>
    <lineage>
        <taxon>Bacteria</taxon>
        <taxon>Pseudomonadati</taxon>
        <taxon>Bacteroidota</taxon>
        <taxon>Cytophagia</taxon>
        <taxon>Cytophagales</taxon>
        <taxon>Hymenobacteraceae</taxon>
        <taxon>Hymenobacter</taxon>
    </lineage>
</organism>
<evidence type="ECO:0000313" key="2">
    <source>
        <dbReference type="Proteomes" id="UP001501243"/>
    </source>
</evidence>
<proteinExistence type="predicted"/>
<gene>
    <name evidence="1" type="ORF">GCM10023172_23820</name>
</gene>
<protein>
    <recommendedName>
        <fullName evidence="3">Roadblock/LAMTOR2 domain-containing protein</fullName>
    </recommendedName>
</protein>
<dbReference type="Proteomes" id="UP001501243">
    <property type="component" value="Unassembled WGS sequence"/>
</dbReference>
<dbReference type="EMBL" id="BAABGQ010000006">
    <property type="protein sequence ID" value="GAA4501633.1"/>
    <property type="molecule type" value="Genomic_DNA"/>
</dbReference>
<reference evidence="2" key="1">
    <citation type="journal article" date="2019" name="Int. J. Syst. Evol. Microbiol.">
        <title>The Global Catalogue of Microorganisms (GCM) 10K type strain sequencing project: providing services to taxonomists for standard genome sequencing and annotation.</title>
        <authorList>
            <consortium name="The Broad Institute Genomics Platform"/>
            <consortium name="The Broad Institute Genome Sequencing Center for Infectious Disease"/>
            <person name="Wu L."/>
            <person name="Ma J."/>
        </authorList>
    </citation>
    <scope>NUCLEOTIDE SEQUENCE [LARGE SCALE GENOMIC DNA]</scope>
    <source>
        <strain evidence="2">JCM 17841</strain>
    </source>
</reference>